<name>A0A1Z3LW25_BREDI</name>
<evidence type="ECO:0000313" key="2">
    <source>
        <dbReference type="Proteomes" id="UP000197024"/>
    </source>
</evidence>
<dbReference type="EMBL" id="CP021995">
    <property type="protein sequence ID" value="ASD26414.1"/>
    <property type="molecule type" value="Genomic_DNA"/>
</dbReference>
<organism evidence="1 2">
    <name type="scientific">Brevundimonas diminuta</name>
    <name type="common">Pseudomonas diminuta</name>
    <dbReference type="NCBI Taxonomy" id="293"/>
    <lineage>
        <taxon>Bacteria</taxon>
        <taxon>Pseudomonadati</taxon>
        <taxon>Pseudomonadota</taxon>
        <taxon>Alphaproteobacteria</taxon>
        <taxon>Caulobacterales</taxon>
        <taxon>Caulobacteraceae</taxon>
        <taxon>Brevundimonas</taxon>
    </lineage>
</organism>
<reference evidence="1 2" key="2">
    <citation type="submission" date="2017-06" db="EMBL/GenBank/DDBJ databases">
        <authorList>
            <person name="Kim H.J."/>
            <person name="Triplett B.A."/>
        </authorList>
    </citation>
    <scope>NUCLEOTIDE SEQUENCE [LARGE SCALE GENOMIC DNA]</scope>
    <source>
        <strain evidence="1 2">BZC3</strain>
    </source>
</reference>
<dbReference type="RefSeq" id="WP_088410398.1">
    <property type="nucleotide sequence ID" value="NZ_CP021995.1"/>
</dbReference>
<protein>
    <submittedName>
        <fullName evidence="1">Uncharacterized protein</fullName>
    </submittedName>
</protein>
<reference evidence="1 2" key="1">
    <citation type="submission" date="2017-06" db="EMBL/GenBank/DDBJ databases">
        <title>Biodegradation of gentamicin by bacterial consortia AMQD4 in synthetic medium and raw gentamicin sewage.</title>
        <authorList>
            <person name="Chang H."/>
            <person name="Feng Y."/>
            <person name="Li Z."/>
            <person name="Xue J."/>
            <person name="Cheng D."/>
        </authorList>
    </citation>
    <scope>NUCLEOTIDE SEQUENCE [LARGE SCALE GENOMIC DNA]</scope>
    <source>
        <strain evidence="1 2">BZC3</strain>
    </source>
</reference>
<evidence type="ECO:0000313" key="1">
    <source>
        <dbReference type="EMBL" id="ASD26414.1"/>
    </source>
</evidence>
<sequence length="128" mass="14328">MSYDLLVFEPAAVPVERAAFQAWYDAFMRWDGAWDYNDPAVCSPALQRWEAGVRRRFWALNGPHASRTGPWFRPSDSADITCAPSAIYAGFAWSRADVAQELALTLAKRHGVGFYNVSGDGSVWRPDI</sequence>
<gene>
    <name evidence="1" type="ORF">CD943_05615</name>
</gene>
<proteinExistence type="predicted"/>
<dbReference type="AlphaFoldDB" id="A0A1Z3LW25"/>
<accession>A0A1Z3LW25</accession>
<dbReference type="Proteomes" id="UP000197024">
    <property type="component" value="Chromosome"/>
</dbReference>